<dbReference type="InterPro" id="IPR058533">
    <property type="entry name" value="Cation_efflux_TM"/>
</dbReference>
<feature type="transmembrane region" description="Helical" evidence="6">
    <location>
        <begin position="21"/>
        <end position="39"/>
    </location>
</feature>
<dbReference type="InterPro" id="IPR027469">
    <property type="entry name" value="Cation_efflux_TMD_sf"/>
</dbReference>
<dbReference type="Gene3D" id="1.20.1510.10">
    <property type="entry name" value="Cation efflux protein transmembrane domain"/>
    <property type="match status" value="1"/>
</dbReference>
<feature type="domain" description="Cation efflux protein transmembrane" evidence="7">
    <location>
        <begin position="25"/>
        <end position="223"/>
    </location>
</feature>
<dbReference type="InterPro" id="IPR050291">
    <property type="entry name" value="CDF_Transporter"/>
</dbReference>
<reference evidence="9" key="1">
    <citation type="submission" date="2016-10" db="EMBL/GenBank/DDBJ databases">
        <authorList>
            <person name="Varghese N."/>
            <person name="Submissions S."/>
        </authorList>
    </citation>
    <scope>NUCLEOTIDE SEQUENCE [LARGE SCALE GENOMIC DNA]</scope>
    <source>
        <strain evidence="9">DSM 16477</strain>
    </source>
</reference>
<evidence type="ECO:0000313" key="8">
    <source>
        <dbReference type="EMBL" id="SDG37185.1"/>
    </source>
</evidence>
<dbReference type="GO" id="GO:0008324">
    <property type="term" value="F:monoatomic cation transmembrane transporter activity"/>
    <property type="evidence" value="ECO:0007669"/>
    <property type="project" value="InterPro"/>
</dbReference>
<evidence type="ECO:0000313" key="9">
    <source>
        <dbReference type="Proteomes" id="UP000199399"/>
    </source>
</evidence>
<dbReference type="PANTHER" id="PTHR43840">
    <property type="entry name" value="MITOCHONDRIAL METAL TRANSPORTER 1-RELATED"/>
    <property type="match status" value="1"/>
</dbReference>
<dbReference type="AlphaFoldDB" id="A0A1G7TPI3"/>
<evidence type="ECO:0000259" key="7">
    <source>
        <dbReference type="Pfam" id="PF01545"/>
    </source>
</evidence>
<evidence type="ECO:0000256" key="3">
    <source>
        <dbReference type="ARBA" id="ARBA00022692"/>
    </source>
</evidence>
<evidence type="ECO:0000256" key="5">
    <source>
        <dbReference type="ARBA" id="ARBA00023136"/>
    </source>
</evidence>
<name>A0A1G7TPI3_9RHOB</name>
<gene>
    <name evidence="8" type="ORF">SAMN04489759_10718</name>
</gene>
<dbReference type="Pfam" id="PF01545">
    <property type="entry name" value="Cation_efflux"/>
    <property type="match status" value="1"/>
</dbReference>
<feature type="transmembrane region" description="Helical" evidence="6">
    <location>
        <begin position="82"/>
        <end position="106"/>
    </location>
</feature>
<feature type="transmembrane region" description="Helical" evidence="6">
    <location>
        <begin position="51"/>
        <end position="70"/>
    </location>
</feature>
<evidence type="ECO:0000256" key="1">
    <source>
        <dbReference type="ARBA" id="ARBA00004141"/>
    </source>
</evidence>
<comment type="subcellular location">
    <subcellularLocation>
        <location evidence="1">Membrane</location>
        <topology evidence="1">Multi-pass membrane protein</topology>
    </subcellularLocation>
</comment>
<dbReference type="EMBL" id="FNBP01000007">
    <property type="protein sequence ID" value="SDG37185.1"/>
    <property type="molecule type" value="Genomic_DNA"/>
</dbReference>
<protein>
    <submittedName>
        <fullName evidence="8">Cation diffusion facilitator family transporter</fullName>
    </submittedName>
</protein>
<dbReference type="STRING" id="218672.SAMN04489759_10718"/>
<dbReference type="RefSeq" id="WP_093742823.1">
    <property type="nucleotide sequence ID" value="NZ_FNBP01000007.1"/>
</dbReference>
<dbReference type="Proteomes" id="UP000199399">
    <property type="component" value="Unassembled WGS sequence"/>
</dbReference>
<feature type="transmembrane region" description="Helical" evidence="6">
    <location>
        <begin position="126"/>
        <end position="151"/>
    </location>
</feature>
<keyword evidence="9" id="KW-1185">Reference proteome</keyword>
<organism evidence="8 9">
    <name type="scientific">Sulfitobacter delicatus</name>
    <dbReference type="NCBI Taxonomy" id="218672"/>
    <lineage>
        <taxon>Bacteria</taxon>
        <taxon>Pseudomonadati</taxon>
        <taxon>Pseudomonadota</taxon>
        <taxon>Alphaproteobacteria</taxon>
        <taxon>Rhodobacterales</taxon>
        <taxon>Roseobacteraceae</taxon>
        <taxon>Sulfitobacter</taxon>
    </lineage>
</organism>
<keyword evidence="4 6" id="KW-1133">Transmembrane helix</keyword>
<keyword evidence="2" id="KW-0813">Transport</keyword>
<dbReference type="GO" id="GO:0016020">
    <property type="term" value="C:membrane"/>
    <property type="evidence" value="ECO:0007669"/>
    <property type="project" value="UniProtKB-SubCell"/>
</dbReference>
<dbReference type="SUPFAM" id="SSF161111">
    <property type="entry name" value="Cation efflux protein transmembrane domain-like"/>
    <property type="match status" value="1"/>
</dbReference>
<feature type="transmembrane region" description="Helical" evidence="6">
    <location>
        <begin position="178"/>
        <end position="198"/>
    </location>
</feature>
<dbReference type="PANTHER" id="PTHR43840:SF15">
    <property type="entry name" value="MITOCHONDRIAL METAL TRANSPORTER 1-RELATED"/>
    <property type="match status" value="1"/>
</dbReference>
<keyword evidence="3 6" id="KW-0812">Transmembrane</keyword>
<evidence type="ECO:0000256" key="2">
    <source>
        <dbReference type="ARBA" id="ARBA00022448"/>
    </source>
</evidence>
<keyword evidence="5 6" id="KW-0472">Membrane</keyword>
<accession>A0A1G7TPI3</accession>
<dbReference type="OrthoDB" id="9806522at2"/>
<evidence type="ECO:0000256" key="4">
    <source>
        <dbReference type="ARBA" id="ARBA00022989"/>
    </source>
</evidence>
<sequence>MSRSIRTMPEEQKKALRRARWLEGIWIVVLATIVTAIYFAVGSSQAMKTAWIEDLLSFVPPIAFLVGSWIEGWKPNRRFPLGYIRVTSIAYLISAVALGGVGIFLIVDSSIALIKQEHPTIGSVELFGATIWFGWVMIGALAYSVVMPVIFGHMKIKPAQMLHDKTLYADAMMNKADWMTGLAGIVGILGIGMGWWWADAVAAIVIALDVLHDGFKHTGAAIRDLSDEMPRTIDDKEFDPLIGKVQKTFEALPWVSESRLRLREEGRFLTGTIYVVAHENCLSAEMIDSAEAKLLNLHWRLHDISIMPRAKIEQRLTVDGEDDGSLPLRSGAVRYAVR</sequence>
<evidence type="ECO:0000256" key="6">
    <source>
        <dbReference type="SAM" id="Phobius"/>
    </source>
</evidence>
<proteinExistence type="predicted"/>